<evidence type="ECO:0000256" key="2">
    <source>
        <dbReference type="SAM" id="Phobius"/>
    </source>
</evidence>
<keyword evidence="4" id="KW-1185">Reference proteome</keyword>
<feature type="region of interest" description="Disordered" evidence="1">
    <location>
        <begin position="146"/>
        <end position="171"/>
    </location>
</feature>
<evidence type="ECO:0000313" key="4">
    <source>
        <dbReference type="Proteomes" id="UP000324585"/>
    </source>
</evidence>
<dbReference type="EMBL" id="VRMN01000001">
    <property type="protein sequence ID" value="KAA8499887.1"/>
    <property type="molecule type" value="Genomic_DNA"/>
</dbReference>
<comment type="caution">
    <text evidence="3">The sequence shown here is derived from an EMBL/GenBank/DDBJ whole genome shotgun (WGS) entry which is preliminary data.</text>
</comment>
<protein>
    <recommendedName>
        <fullName evidence="5">Exostosin GT47 domain-containing protein</fullName>
    </recommendedName>
</protein>
<dbReference type="Proteomes" id="UP000324585">
    <property type="component" value="Unassembled WGS sequence"/>
</dbReference>
<evidence type="ECO:0008006" key="5">
    <source>
        <dbReference type="Google" id="ProtNLM"/>
    </source>
</evidence>
<reference evidence="4" key="1">
    <citation type="journal article" date="2019" name="Nat. Commun.">
        <title>Expansion of phycobilisome linker gene families in mesophilic red algae.</title>
        <authorList>
            <person name="Lee J."/>
            <person name="Kim D."/>
            <person name="Bhattacharya D."/>
            <person name="Yoon H.S."/>
        </authorList>
    </citation>
    <scope>NUCLEOTIDE SEQUENCE [LARGE SCALE GENOMIC DNA]</scope>
    <source>
        <strain evidence="4">CCMP 1328</strain>
    </source>
</reference>
<feature type="compositionally biased region" description="Basic residues" evidence="1">
    <location>
        <begin position="160"/>
        <end position="169"/>
    </location>
</feature>
<gene>
    <name evidence="3" type="ORF">FVE85_7472</name>
</gene>
<sequence length="692" mass="78299">MLHVAQNPRIRPSKCRQYAAGSHWICATSRDPGSKVTCQRRRATHPERSTHCKVRSPISHGGGLKKRHANAGTNVRADAFRRAGGWNSGMELFHKALQMRLRNLRILVQSMSRRAWAVRILFALSLLYGAVLFVSVLGPDVDADVTASSGSERENDHGNGSRKSHSHRGHSVDDAEFLEGEAALRPIEAAGWTYSELEAIDLDGDDDTARILGGGRGEEVRASSFARETLEQLQKLVRVIVSLNYERTHFPEGQDDPDRSAPHSYDGVPYDTNLSFTMHLLVPESEMNCRKNGMYVCTHLYFIRCVLLGLFPKVRIFSSLEEIEMVLESQDVILLFEREKSESVTSRETLREAKDKGARLGVSWGLFFMGSAFAFDAATSNFEFDLTLHIPTDAPVELRAQDPKRPAEAHLRVPVGPSTPAQCIPEWTPDLMLSEDKGFCRCSYHIRRSSARDVRFTYFFDETHDEQVLIADRLRRRSRDEQSYLAFGTYALGEDAGDSGCDRRYGARMSHLDIVSIEGTTFEDQEAFELGRRADALRLLWLHSSYPHCPPMNMLGRSGFCDAQKCRSDPKYFYHAALQHSMFTVIPCTANSFLHREQLLFDAMMLASIPVMQLCDGYSEKHPWLSWNSTTFSHSDELVDYVTGVFGDPEQLNILQRRSSRVWQENYSTLSKFVQATVQTAQQNVMERVPLH</sequence>
<keyword evidence="2" id="KW-0812">Transmembrane</keyword>
<organism evidence="3 4">
    <name type="scientific">Porphyridium purpureum</name>
    <name type="common">Red alga</name>
    <name type="synonym">Porphyridium cruentum</name>
    <dbReference type="NCBI Taxonomy" id="35688"/>
    <lineage>
        <taxon>Eukaryota</taxon>
        <taxon>Rhodophyta</taxon>
        <taxon>Bangiophyceae</taxon>
        <taxon>Porphyridiales</taxon>
        <taxon>Porphyridiaceae</taxon>
        <taxon>Porphyridium</taxon>
    </lineage>
</organism>
<name>A0A5J4ZB58_PORPP</name>
<keyword evidence="2" id="KW-1133">Transmembrane helix</keyword>
<feature type="transmembrane region" description="Helical" evidence="2">
    <location>
        <begin position="116"/>
        <end position="138"/>
    </location>
</feature>
<dbReference type="AlphaFoldDB" id="A0A5J4ZB58"/>
<feature type="region of interest" description="Disordered" evidence="1">
    <location>
        <begin position="42"/>
        <end position="70"/>
    </location>
</feature>
<keyword evidence="2" id="KW-0472">Membrane</keyword>
<evidence type="ECO:0000256" key="1">
    <source>
        <dbReference type="SAM" id="MobiDB-lite"/>
    </source>
</evidence>
<evidence type="ECO:0000313" key="3">
    <source>
        <dbReference type="EMBL" id="KAA8499887.1"/>
    </source>
</evidence>
<proteinExistence type="predicted"/>
<accession>A0A5J4ZB58</accession>